<organism evidence="7 8">
    <name type="scientific">Clitoria ternatea</name>
    <name type="common">Butterfly pea</name>
    <dbReference type="NCBI Taxonomy" id="43366"/>
    <lineage>
        <taxon>Eukaryota</taxon>
        <taxon>Viridiplantae</taxon>
        <taxon>Streptophyta</taxon>
        <taxon>Embryophyta</taxon>
        <taxon>Tracheophyta</taxon>
        <taxon>Spermatophyta</taxon>
        <taxon>Magnoliopsida</taxon>
        <taxon>eudicotyledons</taxon>
        <taxon>Gunneridae</taxon>
        <taxon>Pentapetalae</taxon>
        <taxon>rosids</taxon>
        <taxon>fabids</taxon>
        <taxon>Fabales</taxon>
        <taxon>Fabaceae</taxon>
        <taxon>Papilionoideae</taxon>
        <taxon>50 kb inversion clade</taxon>
        <taxon>NPAAA clade</taxon>
        <taxon>indigoferoid/millettioid clade</taxon>
        <taxon>Phaseoleae</taxon>
        <taxon>Clitoria</taxon>
    </lineage>
</organism>
<evidence type="ECO:0000256" key="2">
    <source>
        <dbReference type="ARBA" id="ARBA00007626"/>
    </source>
</evidence>
<dbReference type="PANTHER" id="PTHR45717:SF8">
    <property type="entry name" value="OS01G0301000 PROTEIN"/>
    <property type="match status" value="1"/>
</dbReference>
<dbReference type="PANTHER" id="PTHR45717">
    <property type="entry name" value="OS12G0527900 PROTEIN"/>
    <property type="match status" value="1"/>
</dbReference>
<reference evidence="7 8" key="1">
    <citation type="submission" date="2024-01" db="EMBL/GenBank/DDBJ databases">
        <title>The genomes of 5 underutilized Papilionoideae crops provide insights into root nodulation and disease resistance.</title>
        <authorList>
            <person name="Yuan L."/>
        </authorList>
    </citation>
    <scope>NUCLEOTIDE SEQUENCE [LARGE SCALE GENOMIC DNA]</scope>
    <source>
        <strain evidence="7">LY-2023</strain>
        <tissue evidence="7">Leaf</tissue>
    </source>
</reference>
<dbReference type="NCBIfam" id="TIGR00756">
    <property type="entry name" value="PPR"/>
    <property type="match status" value="2"/>
</dbReference>
<evidence type="ECO:0000256" key="3">
    <source>
        <dbReference type="ARBA" id="ARBA00022737"/>
    </source>
</evidence>
<feature type="repeat" description="PPR" evidence="6">
    <location>
        <begin position="130"/>
        <end position="164"/>
    </location>
</feature>
<gene>
    <name evidence="7" type="ORF">RJT34_23193</name>
</gene>
<dbReference type="SUPFAM" id="SSF48452">
    <property type="entry name" value="TPR-like"/>
    <property type="match status" value="2"/>
</dbReference>
<evidence type="ECO:0000256" key="5">
    <source>
        <dbReference type="ARBA" id="ARBA00023128"/>
    </source>
</evidence>
<evidence type="ECO:0000256" key="1">
    <source>
        <dbReference type="ARBA" id="ARBA00004173"/>
    </source>
</evidence>
<dbReference type="Pfam" id="PF01535">
    <property type="entry name" value="PPR"/>
    <property type="match status" value="4"/>
</dbReference>
<keyword evidence="8" id="KW-1185">Reference proteome</keyword>
<evidence type="ECO:0000256" key="4">
    <source>
        <dbReference type="ARBA" id="ARBA00022946"/>
    </source>
</evidence>
<keyword evidence="4" id="KW-0809">Transit peptide</keyword>
<comment type="similarity">
    <text evidence="2">Belongs to the PPR family. P subfamily.</text>
</comment>
<dbReference type="InterPro" id="IPR002885">
    <property type="entry name" value="PPR_rpt"/>
</dbReference>
<keyword evidence="3" id="KW-0677">Repeat</keyword>
<sequence>MNYARLISGGGRFLRRLCTVVTDVERPMKRVGLYQRLSALDITGGSVWQTLNQYVLEGKAMGKPELERIVVELRKYHRFQHALEIMEWMEMRKINFSLNDYAVQLDLVSKTKGVIAAENFFSGLPPRAKNKYTYGALLNCYCKELMTDKALDHFKKMDELGYVTNLAFTNLMSLFARLGQYSKVPELVHRIKQRNLPMSAFTYYVWMNSCASLNDLDEVERIYEEMKRVDGDKVNWQAYSNLAAIYTKAKDLEKAEMMLKLLENEVKPSQRDAYHCLLSLYAGTGNLGEVHRIWKALKSVPPVTNFSYLTMLSSLRKLNDIEGIAKCFKEWESSCSSYDPRLVTVCVSAYLNQNMVEEAISIFKESSKRSKRPLLRIRELFMKFFLEKHQLDGAVSHLEAALSEAKDGDGEWRPSPQVVSAFLKYYEEETDVDGVNELCKILKANNFDDSWIK</sequence>
<comment type="caution">
    <text evidence="7">The sequence shown here is derived from an EMBL/GenBank/DDBJ whole genome shotgun (WGS) entry which is preliminary data.</text>
</comment>
<dbReference type="PROSITE" id="PS51375">
    <property type="entry name" value="PPR"/>
    <property type="match status" value="1"/>
</dbReference>
<proteinExistence type="inferred from homology"/>
<dbReference type="InterPro" id="IPR011990">
    <property type="entry name" value="TPR-like_helical_dom_sf"/>
</dbReference>
<protein>
    <recommendedName>
        <fullName evidence="9">Pentatricopeptide repeat-containing protein</fullName>
    </recommendedName>
</protein>
<dbReference type="GO" id="GO:0003729">
    <property type="term" value="F:mRNA binding"/>
    <property type="evidence" value="ECO:0007669"/>
    <property type="project" value="UniProtKB-ARBA"/>
</dbReference>
<name>A0AAN9IEQ5_CLITE</name>
<comment type="subcellular location">
    <subcellularLocation>
        <location evidence="1">Mitochondrion</location>
    </subcellularLocation>
</comment>
<dbReference type="GO" id="GO:0005739">
    <property type="term" value="C:mitochondrion"/>
    <property type="evidence" value="ECO:0007669"/>
    <property type="project" value="UniProtKB-SubCell"/>
</dbReference>
<dbReference type="FunFam" id="1.25.40.10:FF:000385">
    <property type="entry name" value="Pentatricopeptide repeat-containing protein mitochondrial"/>
    <property type="match status" value="1"/>
</dbReference>
<keyword evidence="5" id="KW-0496">Mitochondrion</keyword>
<accession>A0AAN9IEQ5</accession>
<dbReference type="Proteomes" id="UP001359559">
    <property type="component" value="Unassembled WGS sequence"/>
</dbReference>
<evidence type="ECO:0000313" key="8">
    <source>
        <dbReference type="Proteomes" id="UP001359559"/>
    </source>
</evidence>
<dbReference type="EMBL" id="JAYKXN010000006">
    <property type="protein sequence ID" value="KAK7278168.1"/>
    <property type="molecule type" value="Genomic_DNA"/>
</dbReference>
<dbReference type="Gene3D" id="1.25.40.10">
    <property type="entry name" value="Tetratricopeptide repeat domain"/>
    <property type="match status" value="3"/>
</dbReference>
<evidence type="ECO:0008006" key="9">
    <source>
        <dbReference type="Google" id="ProtNLM"/>
    </source>
</evidence>
<evidence type="ECO:0000256" key="6">
    <source>
        <dbReference type="PROSITE-ProRule" id="PRU00708"/>
    </source>
</evidence>
<evidence type="ECO:0000313" key="7">
    <source>
        <dbReference type="EMBL" id="KAK7278168.1"/>
    </source>
</evidence>
<dbReference type="AlphaFoldDB" id="A0AAN9IEQ5"/>